<dbReference type="EMBL" id="AKWH02000027">
    <property type="protein sequence ID" value="EKO52226.1"/>
    <property type="molecule type" value="Genomic_DNA"/>
</dbReference>
<evidence type="ECO:0000313" key="1">
    <source>
        <dbReference type="EMBL" id="EKO52226.1"/>
    </source>
</evidence>
<comment type="caution">
    <text evidence="1">The sequence shown here is derived from an EMBL/GenBank/DDBJ whole genome shotgun (WGS) entry which is preliminary data.</text>
</comment>
<evidence type="ECO:0000313" key="2">
    <source>
        <dbReference type="Proteomes" id="UP000006339"/>
    </source>
</evidence>
<protein>
    <submittedName>
        <fullName evidence="1">Uncharacterized protein</fullName>
    </submittedName>
</protein>
<dbReference type="AlphaFoldDB" id="A0A828Y9A2"/>
<name>A0A828Y9A2_9LEPT</name>
<dbReference type="Proteomes" id="UP000006339">
    <property type="component" value="Unassembled WGS sequence"/>
</dbReference>
<accession>A0A828Y9A2</accession>
<organism evidence="1 2">
    <name type="scientific">Leptospira kirschneri str. 200802841</name>
    <dbReference type="NCBI Taxonomy" id="1193047"/>
    <lineage>
        <taxon>Bacteria</taxon>
        <taxon>Pseudomonadati</taxon>
        <taxon>Spirochaetota</taxon>
        <taxon>Spirochaetia</taxon>
        <taxon>Leptospirales</taxon>
        <taxon>Leptospiraceae</taxon>
        <taxon>Leptospira</taxon>
    </lineage>
</organism>
<sequence>MAFEKSLKHLDLYMRYLDLDHTVSQLDVLFRIVKLCSSTELEPLQKFSEENYVQQFTTGLKTTGLGRVNKELNSYIQF</sequence>
<reference evidence="1" key="1">
    <citation type="submission" date="2012-10" db="EMBL/GenBank/DDBJ databases">
        <authorList>
            <person name="Harkins D.M."/>
            <person name="Durkin A.S."/>
            <person name="Brinkac L.M."/>
            <person name="Selengut J.D."/>
            <person name="Sanka R."/>
            <person name="DePew J."/>
            <person name="Purushe J."/>
            <person name="Picardeau M."/>
            <person name="Werts C."/>
            <person name="Goarant C."/>
            <person name="Vinetz J.M."/>
            <person name="Sutton G.G."/>
            <person name="Nelson W.C."/>
            <person name="Fouts D.E."/>
        </authorList>
    </citation>
    <scope>NUCLEOTIDE SEQUENCE [LARGE SCALE GENOMIC DNA]</scope>
    <source>
        <strain evidence="1">200802841</strain>
    </source>
</reference>
<proteinExistence type="predicted"/>
<keyword evidence="2" id="KW-1185">Reference proteome</keyword>
<gene>
    <name evidence="1" type="ORF">LEP1GSC131_3621</name>
</gene>